<dbReference type="KEGG" id="haei:MUN82_19520"/>
<proteinExistence type="predicted"/>
<name>A0A8T9SWL2_9BACT</name>
<protein>
    <submittedName>
        <fullName evidence="1">DUF5686 and carboxypeptidase regulatory-like domain-containing protein</fullName>
    </submittedName>
</protein>
<reference evidence="1 2" key="1">
    <citation type="submission" date="2022-04" db="EMBL/GenBank/DDBJ databases">
        <title>Hymenobacter sp. isolated from the air.</title>
        <authorList>
            <person name="Won M."/>
            <person name="Lee C.-M."/>
            <person name="Woen H.-Y."/>
            <person name="Kwon S.-W."/>
        </authorList>
    </citation>
    <scope>NUCLEOTIDE SEQUENCE [LARGE SCALE GENOMIC DNA]</scope>
    <source>
        <strain evidence="2">5413 J-13</strain>
    </source>
</reference>
<dbReference type="Pfam" id="PF13715">
    <property type="entry name" value="CarbopepD_reg_2"/>
    <property type="match status" value="1"/>
</dbReference>
<accession>A0A8T9SWL2</accession>
<dbReference type="GO" id="GO:0004180">
    <property type="term" value="F:carboxypeptidase activity"/>
    <property type="evidence" value="ECO:0007669"/>
    <property type="project" value="UniProtKB-KW"/>
</dbReference>
<dbReference type="RefSeq" id="WP_245093105.1">
    <property type="nucleotide sequence ID" value="NZ_CP095053.1"/>
</dbReference>
<dbReference type="EMBL" id="CP095053">
    <property type="protein sequence ID" value="UOR05113.1"/>
    <property type="molecule type" value="Genomic_DNA"/>
</dbReference>
<keyword evidence="1" id="KW-0378">Hydrolase</keyword>
<keyword evidence="1" id="KW-0645">Protease</keyword>
<dbReference type="InterPro" id="IPR008969">
    <property type="entry name" value="CarboxyPept-like_regulatory"/>
</dbReference>
<gene>
    <name evidence="1" type="ORF">MUN82_19520</name>
</gene>
<dbReference type="AlphaFoldDB" id="A0A8T9SWL2"/>
<dbReference type="Proteomes" id="UP000829925">
    <property type="component" value="Chromosome"/>
</dbReference>
<evidence type="ECO:0000313" key="1">
    <source>
        <dbReference type="EMBL" id="UOR05113.1"/>
    </source>
</evidence>
<evidence type="ECO:0000313" key="2">
    <source>
        <dbReference type="Proteomes" id="UP000829925"/>
    </source>
</evidence>
<sequence length="844" mass="94804">MFLRQPRAYFLVGLLLILSTLSAVGQQVRFAGRITEAKSGKAVPFASVFVPGSSQGTTADENGRFTLTVAQPVDSLGASALGFTPLKKAVGTQPTQTINFALGGGGGFTLGEVTIRPPGEVENPAYRILRLVQAHKNENNKRSLKTYDFDSYNRLQVFLANMPRDPEEGSLFQQIQDVADSLGALGDTTNGRVALPIFASEAISRFYVQSQPRLTREEIRHTQMHGLAPREGSVLSQIMGTSFQDWDFYRNWQQLLGKDFISPIADGWKFTYEYELQDSVFLGSDYCYRIAVEPRRPADLAFTGLIWINAETYALRRVDLKVSSSVNLNFADNIVVQQDMVASSAGPGLPRRTHVELGVKPLKKSPAFRAEFTTINSDFVVNQDRPAEFYNLPIETLASAYETPPGFWEANRPDTLTAREQGTFATLDSVQRLPEVRTVLDIMDIAVNGYYRAGKLDLGPVLSTYAFNSIEGHRFQFGFRTTPAISRNWLLRAYLAYGTRDGRVKYGVQGSRILDRRTWTVATVERRHDIEQIALLDNAYALENPLFEASARLGNIRSSRPLLRELSSLSLQSDLFRGFTQKVTLRHQQFRPLYPFAYYTDVPAPGAPTDDNFTLSEIVVESRYARDQVLVQSQNQNRRYAIGLMRWPVVTLRYTVGLNNVLGSDFKYQKLNLLVTQSVKLGQLGRTDYILDAGYVPSTVPYPLLKNHLGNQTPFYNSGAYNLMRYFEFVSDKYVALQLENHLDGFLINSVPLLRKLNWRLLVTGNVLYGGISEANRAINPTENQVGEPLPTFQALGRAPYAELGYGVENIFKVVRVDFIHRLTYRNSPGARNFGAKVSFQFRL</sequence>
<dbReference type="Gene3D" id="2.60.40.1120">
    <property type="entry name" value="Carboxypeptidase-like, regulatory domain"/>
    <property type="match status" value="1"/>
</dbReference>
<dbReference type="InterPro" id="IPR043741">
    <property type="entry name" value="DUF5686"/>
</dbReference>
<keyword evidence="1" id="KW-0121">Carboxypeptidase</keyword>
<dbReference type="Pfam" id="PF18939">
    <property type="entry name" value="DUF5686"/>
    <property type="match status" value="1"/>
</dbReference>
<dbReference type="SUPFAM" id="SSF49464">
    <property type="entry name" value="Carboxypeptidase regulatory domain-like"/>
    <property type="match status" value="1"/>
</dbReference>
<keyword evidence="2" id="KW-1185">Reference proteome</keyword>
<organism evidence="1 2">
    <name type="scientific">Hymenobacter aerilatus</name>
    <dbReference type="NCBI Taxonomy" id="2932251"/>
    <lineage>
        <taxon>Bacteria</taxon>
        <taxon>Pseudomonadati</taxon>
        <taxon>Bacteroidota</taxon>
        <taxon>Cytophagia</taxon>
        <taxon>Cytophagales</taxon>
        <taxon>Hymenobacteraceae</taxon>
        <taxon>Hymenobacter</taxon>
    </lineage>
</organism>